<dbReference type="Proteomes" id="UP001234989">
    <property type="component" value="Chromosome 7"/>
</dbReference>
<evidence type="ECO:0000313" key="2">
    <source>
        <dbReference type="Proteomes" id="UP001234989"/>
    </source>
</evidence>
<protein>
    <submittedName>
        <fullName evidence="1">Uncharacterized protein</fullName>
    </submittedName>
</protein>
<gene>
    <name evidence="1" type="ORF">MTR67_032894</name>
</gene>
<name>A0AAF0U5I2_SOLVR</name>
<accession>A0AAF0U5I2</accession>
<sequence length="114" mass="12781">MQKQESFRSSRFGNGDEKQVLEEYNKSLQKAYRSDDLGERLHRRFSLDHTLAVLTASMSIGDASLCFAANAGKACAGAFKMLETINRNLEIDVYNSGIIFDDICGNIEIKTCMF</sequence>
<keyword evidence="2" id="KW-1185">Reference proteome</keyword>
<proteinExistence type="predicted"/>
<reference evidence="1" key="1">
    <citation type="submission" date="2023-08" db="EMBL/GenBank/DDBJ databases">
        <title>A de novo genome assembly of Solanum verrucosum Schlechtendal, a Mexican diploid species geographically isolated from the other diploid A-genome species in potato relatives.</title>
        <authorList>
            <person name="Hosaka K."/>
        </authorList>
    </citation>
    <scope>NUCLEOTIDE SEQUENCE</scope>
    <source>
        <tissue evidence="1">Young leaves</tissue>
    </source>
</reference>
<dbReference type="EMBL" id="CP133618">
    <property type="protein sequence ID" value="WMV39509.1"/>
    <property type="molecule type" value="Genomic_DNA"/>
</dbReference>
<dbReference type="AlphaFoldDB" id="A0AAF0U5I2"/>
<evidence type="ECO:0000313" key="1">
    <source>
        <dbReference type="EMBL" id="WMV39509.1"/>
    </source>
</evidence>
<organism evidence="1 2">
    <name type="scientific">Solanum verrucosum</name>
    <dbReference type="NCBI Taxonomy" id="315347"/>
    <lineage>
        <taxon>Eukaryota</taxon>
        <taxon>Viridiplantae</taxon>
        <taxon>Streptophyta</taxon>
        <taxon>Embryophyta</taxon>
        <taxon>Tracheophyta</taxon>
        <taxon>Spermatophyta</taxon>
        <taxon>Magnoliopsida</taxon>
        <taxon>eudicotyledons</taxon>
        <taxon>Gunneridae</taxon>
        <taxon>Pentapetalae</taxon>
        <taxon>asterids</taxon>
        <taxon>lamiids</taxon>
        <taxon>Solanales</taxon>
        <taxon>Solanaceae</taxon>
        <taxon>Solanoideae</taxon>
        <taxon>Solaneae</taxon>
        <taxon>Solanum</taxon>
    </lineage>
</organism>